<feature type="compositionally biased region" description="Low complexity" evidence="1">
    <location>
        <begin position="63"/>
        <end position="77"/>
    </location>
</feature>
<evidence type="ECO:0000313" key="3">
    <source>
        <dbReference type="EMBL" id="PIW13732.1"/>
    </source>
</evidence>
<proteinExistence type="predicted"/>
<name>A0A2M7FXC5_9BACT</name>
<dbReference type="EMBL" id="PFFQ01000066">
    <property type="protein sequence ID" value="PIW13732.1"/>
    <property type="molecule type" value="Genomic_DNA"/>
</dbReference>
<dbReference type="InterPro" id="IPR025567">
    <property type="entry name" value="DUF4332"/>
</dbReference>
<evidence type="ECO:0000256" key="1">
    <source>
        <dbReference type="SAM" id="MobiDB-lite"/>
    </source>
</evidence>
<accession>A0A2M7FXC5</accession>
<feature type="region of interest" description="Disordered" evidence="1">
    <location>
        <begin position="1"/>
        <end position="109"/>
    </location>
</feature>
<dbReference type="AlphaFoldDB" id="A0A2M7FXC5"/>
<evidence type="ECO:0000313" key="4">
    <source>
        <dbReference type="Proteomes" id="UP000231019"/>
    </source>
</evidence>
<feature type="domain" description="DUF4332" evidence="2">
    <location>
        <begin position="158"/>
        <end position="276"/>
    </location>
</feature>
<dbReference type="Proteomes" id="UP000231019">
    <property type="component" value="Unassembled WGS sequence"/>
</dbReference>
<evidence type="ECO:0000259" key="2">
    <source>
        <dbReference type="Pfam" id="PF14229"/>
    </source>
</evidence>
<comment type="caution">
    <text evidence="3">The sequence shown here is derived from an EMBL/GenBank/DDBJ whole genome shotgun (WGS) entry which is preliminary data.</text>
</comment>
<reference evidence="3 4" key="1">
    <citation type="submission" date="2017-09" db="EMBL/GenBank/DDBJ databases">
        <title>Depth-based differentiation of microbial function through sediment-hosted aquifers and enrichment of novel symbionts in the deep terrestrial subsurface.</title>
        <authorList>
            <person name="Probst A.J."/>
            <person name="Ladd B."/>
            <person name="Jarett J.K."/>
            <person name="Geller-Mcgrath D.E."/>
            <person name="Sieber C.M."/>
            <person name="Emerson J.B."/>
            <person name="Anantharaman K."/>
            <person name="Thomas B.C."/>
            <person name="Malmstrom R."/>
            <person name="Stieglmeier M."/>
            <person name="Klingl A."/>
            <person name="Woyke T."/>
            <person name="Ryan C.M."/>
            <person name="Banfield J.F."/>
        </authorList>
    </citation>
    <scope>NUCLEOTIDE SEQUENCE [LARGE SCALE GENOMIC DNA]</scope>
    <source>
        <strain evidence="3">CG17_big_fil_post_rev_8_21_14_2_50_48_46</strain>
    </source>
</reference>
<organism evidence="3 4">
    <name type="scientific">bacterium (Candidatus Blackallbacteria) CG17_big_fil_post_rev_8_21_14_2_50_48_46</name>
    <dbReference type="NCBI Taxonomy" id="2014261"/>
    <lineage>
        <taxon>Bacteria</taxon>
        <taxon>Candidatus Blackallbacteria</taxon>
    </lineage>
</organism>
<dbReference type="Pfam" id="PF14229">
    <property type="entry name" value="DUF4332"/>
    <property type="match status" value="1"/>
</dbReference>
<sequence length="282" mass="31460">MSEEKPGDANSAFKARLDALRSKGAPNPPAQTPSLRDRLQQGGPAPSGAANIRSSIQERFRTKQAASPPTAAPQSQKTETPIQFENLQEIPNTPSHKQEEERTESWNMEQGGMCPSCQSFNNGGVAFCNSCGYMLLRSEIEIEVITSYPLQEIKGLAHTFVNKLKELNIRTTEDILRVASNRKNRDMISKRTGLSERSILRLVHTADICRVPSMGPENAAMLELIAITTLAEMMKLKPLELYNKIQQAKIKMNQQGILFLPTKKQVAQWFEEASELQPIKII</sequence>
<gene>
    <name evidence="3" type="ORF">COW36_23975</name>
</gene>
<feature type="compositionally biased region" description="Polar residues" evidence="1">
    <location>
        <begin position="78"/>
        <end position="95"/>
    </location>
</feature>
<protein>
    <recommendedName>
        <fullName evidence="2">DUF4332 domain-containing protein</fullName>
    </recommendedName>
</protein>